<protein>
    <submittedName>
        <fullName evidence="5">AraC family transcriptional regulator</fullName>
    </submittedName>
</protein>
<organism evidence="5 6">
    <name type="scientific">Paractinoplanes ovalisporus</name>
    <dbReference type="NCBI Taxonomy" id="2810368"/>
    <lineage>
        <taxon>Bacteria</taxon>
        <taxon>Bacillati</taxon>
        <taxon>Actinomycetota</taxon>
        <taxon>Actinomycetes</taxon>
        <taxon>Micromonosporales</taxon>
        <taxon>Micromonosporaceae</taxon>
        <taxon>Paractinoplanes</taxon>
    </lineage>
</organism>
<dbReference type="Proteomes" id="UP000632138">
    <property type="component" value="Unassembled WGS sequence"/>
</dbReference>
<feature type="domain" description="HTH araC/xylS-type" evidence="4">
    <location>
        <begin position="215"/>
        <end position="317"/>
    </location>
</feature>
<dbReference type="PANTHER" id="PTHR46796">
    <property type="entry name" value="HTH-TYPE TRANSCRIPTIONAL ACTIVATOR RHAS-RELATED"/>
    <property type="match status" value="1"/>
</dbReference>
<dbReference type="SMART" id="SM00342">
    <property type="entry name" value="HTH_ARAC"/>
    <property type="match status" value="1"/>
</dbReference>
<dbReference type="Pfam" id="PF12833">
    <property type="entry name" value="HTH_18"/>
    <property type="match status" value="1"/>
</dbReference>
<gene>
    <name evidence="5" type="ORF">JIG36_29950</name>
</gene>
<dbReference type="Pfam" id="PF14525">
    <property type="entry name" value="AraC_binding_2"/>
    <property type="match status" value="1"/>
</dbReference>
<dbReference type="InterPro" id="IPR009057">
    <property type="entry name" value="Homeodomain-like_sf"/>
</dbReference>
<dbReference type="PANTHER" id="PTHR46796:SF12">
    <property type="entry name" value="HTH-TYPE DNA-BINDING TRANSCRIPTIONAL ACTIVATOR EUTR"/>
    <property type="match status" value="1"/>
</dbReference>
<dbReference type="EMBL" id="JAENHP010000012">
    <property type="protein sequence ID" value="MBM2619740.1"/>
    <property type="molecule type" value="Genomic_DNA"/>
</dbReference>
<name>A0ABS2AIS8_9ACTN</name>
<sequence>MTRFDFATCDVGVAHEMLGQIYEGYRFRGRPAERPFSFRTESVHAGPIAVARAQYTMDVTVRFRPSDSLIFVALDAGRLETHDGPDSQLSLPGDVLVHRTGRPQTNLCSNIDLYGLTLDPRLVADVAATRTGVSRADFRFDAMTPASAELGRFWRDTMAYVHGLLTTAGALTESPLAISAAADLAASVALVAFPNSAMAAPHRPATGPLPPASVRRATAFLEAHLAEPITAVSIAEAARVSPRALQAAFRRHLDTTPMAYLRRARLDRAHQDLLAADPTEGDTVAAIAHRWGYLSLSQFAADYRTAYGRSPRETLRL</sequence>
<evidence type="ECO:0000313" key="6">
    <source>
        <dbReference type="Proteomes" id="UP000632138"/>
    </source>
</evidence>
<dbReference type="Gene3D" id="1.10.10.60">
    <property type="entry name" value="Homeodomain-like"/>
    <property type="match status" value="1"/>
</dbReference>
<evidence type="ECO:0000256" key="3">
    <source>
        <dbReference type="ARBA" id="ARBA00023163"/>
    </source>
</evidence>
<keyword evidence="1" id="KW-0805">Transcription regulation</keyword>
<keyword evidence="6" id="KW-1185">Reference proteome</keyword>
<evidence type="ECO:0000313" key="5">
    <source>
        <dbReference type="EMBL" id="MBM2619740.1"/>
    </source>
</evidence>
<dbReference type="InterPro" id="IPR018060">
    <property type="entry name" value="HTH_AraC"/>
</dbReference>
<keyword evidence="2" id="KW-0238">DNA-binding</keyword>
<dbReference type="RefSeq" id="WP_307872961.1">
    <property type="nucleotide sequence ID" value="NZ_JAENHP010000012.1"/>
</dbReference>
<proteinExistence type="predicted"/>
<keyword evidence="3" id="KW-0804">Transcription</keyword>
<evidence type="ECO:0000256" key="2">
    <source>
        <dbReference type="ARBA" id="ARBA00023125"/>
    </source>
</evidence>
<dbReference type="InterPro" id="IPR050204">
    <property type="entry name" value="AraC_XylS_family_regulators"/>
</dbReference>
<evidence type="ECO:0000259" key="4">
    <source>
        <dbReference type="PROSITE" id="PS01124"/>
    </source>
</evidence>
<evidence type="ECO:0000256" key="1">
    <source>
        <dbReference type="ARBA" id="ARBA00023015"/>
    </source>
</evidence>
<dbReference type="PROSITE" id="PS01124">
    <property type="entry name" value="HTH_ARAC_FAMILY_2"/>
    <property type="match status" value="1"/>
</dbReference>
<dbReference type="SUPFAM" id="SSF46689">
    <property type="entry name" value="Homeodomain-like"/>
    <property type="match status" value="1"/>
</dbReference>
<comment type="caution">
    <text evidence="5">The sequence shown here is derived from an EMBL/GenBank/DDBJ whole genome shotgun (WGS) entry which is preliminary data.</text>
</comment>
<dbReference type="InterPro" id="IPR035418">
    <property type="entry name" value="AraC-bd_2"/>
</dbReference>
<reference evidence="5 6" key="1">
    <citation type="submission" date="2021-01" db="EMBL/GenBank/DDBJ databases">
        <title>Actinoplanes sp. nov. LDG1-06 isolated from lichen.</title>
        <authorList>
            <person name="Saeng-In P."/>
            <person name="Phongsopitanun W."/>
            <person name="Kanchanasin P."/>
            <person name="Yuki M."/>
            <person name="Kudo T."/>
            <person name="Ohkuma M."/>
            <person name="Tanasupawat S."/>
        </authorList>
    </citation>
    <scope>NUCLEOTIDE SEQUENCE [LARGE SCALE GENOMIC DNA]</scope>
    <source>
        <strain evidence="5 6">LDG1-06</strain>
    </source>
</reference>
<accession>A0ABS2AIS8</accession>